<sequence length="293" mass="32827">MNKQRTKVIKPGSLKIHLTSTISMSLVLFLVGLVFLLLFVARDMSTYVKENINLSIILDDGIRSSEVKRIEDYLKASPYAKTVEYISKADALKDHISSLGENPQDFLGYNPLKASLEVKLHALYANNDSVSVVEQKLKTFDHINRVVYQKDMVSLVNDNVKKVSLILLGLALVLLVVSVALINNTIRLSLYSNRFLINTMKLVGATPWFIRKPYMISSMINGLIASFISIFLLAGIVYFVQYQFGVSELFANYLNFIFVGIIVIISGVMLAGLSSYAAVGRYLKMRTNDMFSI</sequence>
<evidence type="ECO:0000256" key="8">
    <source>
        <dbReference type="ARBA" id="ARBA00023136"/>
    </source>
</evidence>
<feature type="transmembrane region" description="Helical" evidence="11">
    <location>
        <begin position="220"/>
        <end position="241"/>
    </location>
</feature>
<dbReference type="InterPro" id="IPR040690">
    <property type="entry name" value="FtsX_ECD"/>
</dbReference>
<keyword evidence="9 10" id="KW-0131">Cell cycle</keyword>
<name>E4T3U8_PALPW</name>
<dbReference type="InterPro" id="IPR003838">
    <property type="entry name" value="ABC3_permease_C"/>
</dbReference>
<dbReference type="Pfam" id="PF02687">
    <property type="entry name" value="FtsX"/>
    <property type="match status" value="1"/>
</dbReference>
<dbReference type="PANTHER" id="PTHR47755:SF1">
    <property type="entry name" value="CELL DIVISION PROTEIN FTSX"/>
    <property type="match status" value="1"/>
</dbReference>
<evidence type="ECO:0000256" key="11">
    <source>
        <dbReference type="SAM" id="Phobius"/>
    </source>
</evidence>
<dbReference type="AlphaFoldDB" id="E4T3U8"/>
<evidence type="ECO:0000256" key="9">
    <source>
        <dbReference type="ARBA" id="ARBA00023306"/>
    </source>
</evidence>
<evidence type="ECO:0000313" key="15">
    <source>
        <dbReference type="Proteomes" id="UP000008718"/>
    </source>
</evidence>
<dbReference type="PANTHER" id="PTHR47755">
    <property type="entry name" value="CELL DIVISION PROTEIN FTSX"/>
    <property type="match status" value="1"/>
</dbReference>
<reference evidence="14 15" key="2">
    <citation type="journal article" date="2011" name="Stand. Genomic Sci.">
        <title>Complete genome sequence of Paludibacter propionicigenes type strain (WB4).</title>
        <authorList>
            <person name="Gronow S."/>
            <person name="Munk C."/>
            <person name="Lapidus A."/>
            <person name="Nolan M."/>
            <person name="Lucas S."/>
            <person name="Hammon N."/>
            <person name="Deshpande S."/>
            <person name="Cheng J.F."/>
            <person name="Tapia R."/>
            <person name="Han C."/>
            <person name="Goodwin L."/>
            <person name="Pitluck S."/>
            <person name="Liolios K."/>
            <person name="Ivanova N."/>
            <person name="Mavromatis K."/>
            <person name="Mikhailova N."/>
            <person name="Pati A."/>
            <person name="Chen A."/>
            <person name="Palaniappan K."/>
            <person name="Land M."/>
            <person name="Hauser L."/>
            <person name="Chang Y.J."/>
            <person name="Jeffries C.D."/>
            <person name="Brambilla E."/>
            <person name="Rohde M."/>
            <person name="Goker M."/>
            <person name="Detter J.C."/>
            <person name="Woyke T."/>
            <person name="Bristow J."/>
            <person name="Eisen J.A."/>
            <person name="Markowitz V."/>
            <person name="Hugenholtz P."/>
            <person name="Kyrpides N.C."/>
            <person name="Klenk H.P."/>
        </authorList>
    </citation>
    <scope>NUCLEOTIDE SEQUENCE [LARGE SCALE GENOMIC DNA]</scope>
    <source>
        <strain evidence="15">DSM 17365 / JCM 13257 / WB4</strain>
    </source>
</reference>
<evidence type="ECO:0000256" key="5">
    <source>
        <dbReference type="ARBA" id="ARBA00022618"/>
    </source>
</evidence>
<feature type="transmembrane region" description="Helical" evidence="11">
    <location>
        <begin position="253"/>
        <end position="279"/>
    </location>
</feature>
<keyword evidence="15" id="KW-1185">Reference proteome</keyword>
<evidence type="ECO:0000256" key="7">
    <source>
        <dbReference type="ARBA" id="ARBA00022989"/>
    </source>
</evidence>
<dbReference type="Proteomes" id="UP000008718">
    <property type="component" value="Chromosome"/>
</dbReference>
<evidence type="ECO:0000256" key="3">
    <source>
        <dbReference type="ARBA" id="ARBA00021907"/>
    </source>
</evidence>
<keyword evidence="4 10" id="KW-1003">Cell membrane</keyword>
<keyword evidence="6 11" id="KW-0812">Transmembrane</keyword>
<evidence type="ECO:0000259" key="13">
    <source>
        <dbReference type="Pfam" id="PF18075"/>
    </source>
</evidence>
<accession>E4T3U8</accession>
<dbReference type="HOGENOM" id="CLU_073546_3_0_10"/>
<organism evidence="14 15">
    <name type="scientific">Paludibacter propionicigenes (strain DSM 17365 / JCM 13257 / WB4)</name>
    <dbReference type="NCBI Taxonomy" id="694427"/>
    <lineage>
        <taxon>Bacteria</taxon>
        <taxon>Pseudomonadati</taxon>
        <taxon>Bacteroidota</taxon>
        <taxon>Bacteroidia</taxon>
        <taxon>Bacteroidales</taxon>
        <taxon>Paludibacteraceae</taxon>
        <taxon>Paludibacter</taxon>
    </lineage>
</organism>
<evidence type="ECO:0000256" key="6">
    <source>
        <dbReference type="ARBA" id="ARBA00022692"/>
    </source>
</evidence>
<dbReference type="OrthoDB" id="9813411at2"/>
<dbReference type="InterPro" id="IPR004513">
    <property type="entry name" value="FtsX"/>
</dbReference>
<dbReference type="KEGG" id="ppn:Palpr_1245"/>
<dbReference type="STRING" id="694427.Palpr_1245"/>
<gene>
    <name evidence="14" type="ordered locus">Palpr_1245</name>
</gene>
<evidence type="ECO:0000313" key="14">
    <source>
        <dbReference type="EMBL" id="ADQ79392.1"/>
    </source>
</evidence>
<reference key="1">
    <citation type="submission" date="2010-11" db="EMBL/GenBank/DDBJ databases">
        <title>The complete genome of Paludibacter propionicigenes DSM 17365.</title>
        <authorList>
            <consortium name="US DOE Joint Genome Institute (JGI-PGF)"/>
            <person name="Lucas S."/>
            <person name="Copeland A."/>
            <person name="Lapidus A."/>
            <person name="Bruce D."/>
            <person name="Goodwin L."/>
            <person name="Pitluck S."/>
            <person name="Kyrpides N."/>
            <person name="Mavromatis K."/>
            <person name="Ivanova N."/>
            <person name="Munk A.C."/>
            <person name="Brettin T."/>
            <person name="Detter J.C."/>
            <person name="Han C."/>
            <person name="Tapia R."/>
            <person name="Land M."/>
            <person name="Hauser L."/>
            <person name="Markowitz V."/>
            <person name="Cheng J.-F."/>
            <person name="Hugenholtz P."/>
            <person name="Woyke T."/>
            <person name="Wu D."/>
            <person name="Gronow S."/>
            <person name="Wellnitz S."/>
            <person name="Brambilla E."/>
            <person name="Klenk H.-P."/>
            <person name="Eisen J.A."/>
        </authorList>
    </citation>
    <scope>NUCLEOTIDE SEQUENCE</scope>
    <source>
        <strain>WB4</strain>
    </source>
</reference>
<dbReference type="EMBL" id="CP002345">
    <property type="protein sequence ID" value="ADQ79392.1"/>
    <property type="molecule type" value="Genomic_DNA"/>
</dbReference>
<dbReference type="GO" id="GO:0051301">
    <property type="term" value="P:cell division"/>
    <property type="evidence" value="ECO:0007669"/>
    <property type="project" value="UniProtKB-KW"/>
</dbReference>
<feature type="transmembrane region" description="Helical" evidence="11">
    <location>
        <begin position="163"/>
        <end position="182"/>
    </location>
</feature>
<protein>
    <recommendedName>
        <fullName evidence="3 10">Cell division protein FtsX</fullName>
    </recommendedName>
</protein>
<dbReference type="Pfam" id="PF18075">
    <property type="entry name" value="FtsX_ECD"/>
    <property type="match status" value="1"/>
</dbReference>
<keyword evidence="8 10" id="KW-0472">Membrane</keyword>
<evidence type="ECO:0000256" key="1">
    <source>
        <dbReference type="ARBA" id="ARBA00004651"/>
    </source>
</evidence>
<feature type="domain" description="FtsX extracellular" evidence="13">
    <location>
        <begin position="53"/>
        <end position="146"/>
    </location>
</feature>
<evidence type="ECO:0000256" key="10">
    <source>
        <dbReference type="PIRNR" id="PIRNR003097"/>
    </source>
</evidence>
<evidence type="ECO:0000256" key="2">
    <source>
        <dbReference type="ARBA" id="ARBA00007379"/>
    </source>
</evidence>
<dbReference type="eggNOG" id="COG2177">
    <property type="taxonomic scope" value="Bacteria"/>
</dbReference>
<dbReference type="PIRSF" id="PIRSF003097">
    <property type="entry name" value="FtsX"/>
    <property type="match status" value="1"/>
</dbReference>
<feature type="domain" description="ABC3 transporter permease C-terminal" evidence="12">
    <location>
        <begin position="170"/>
        <end position="279"/>
    </location>
</feature>
<proteinExistence type="inferred from homology"/>
<comment type="similarity">
    <text evidence="2 10">Belongs to the ABC-4 integral membrane protein family. FtsX subfamily.</text>
</comment>
<dbReference type="RefSeq" id="WP_013444761.1">
    <property type="nucleotide sequence ID" value="NC_014734.1"/>
</dbReference>
<dbReference type="GO" id="GO:0005886">
    <property type="term" value="C:plasma membrane"/>
    <property type="evidence" value="ECO:0007669"/>
    <property type="project" value="UniProtKB-SubCell"/>
</dbReference>
<keyword evidence="5 10" id="KW-0132">Cell division</keyword>
<dbReference type="Gene3D" id="3.30.70.3040">
    <property type="match status" value="1"/>
</dbReference>
<evidence type="ECO:0000259" key="12">
    <source>
        <dbReference type="Pfam" id="PF02687"/>
    </source>
</evidence>
<keyword evidence="7 11" id="KW-1133">Transmembrane helix</keyword>
<comment type="subcellular location">
    <subcellularLocation>
        <location evidence="1">Cell membrane</location>
        <topology evidence="1">Multi-pass membrane protein</topology>
    </subcellularLocation>
</comment>
<evidence type="ECO:0000256" key="4">
    <source>
        <dbReference type="ARBA" id="ARBA00022475"/>
    </source>
</evidence>
<feature type="transmembrane region" description="Helical" evidence="11">
    <location>
        <begin position="21"/>
        <end position="41"/>
    </location>
</feature>